<keyword evidence="1" id="KW-0812">Transmembrane</keyword>
<proteinExistence type="predicted"/>
<protein>
    <submittedName>
        <fullName evidence="2">O-fucosyltransferase 30</fullName>
    </submittedName>
</protein>
<dbReference type="PANTHER" id="PTHR36050:SF1">
    <property type="entry name" value="O-FUCOSYLTRANSFERASE 30"/>
    <property type="match status" value="1"/>
</dbReference>
<feature type="transmembrane region" description="Helical" evidence="1">
    <location>
        <begin position="50"/>
        <end position="68"/>
    </location>
</feature>
<organism evidence="2">
    <name type="scientific">Sesamum latifolium</name>
    <dbReference type="NCBI Taxonomy" id="2727402"/>
    <lineage>
        <taxon>Eukaryota</taxon>
        <taxon>Viridiplantae</taxon>
        <taxon>Streptophyta</taxon>
        <taxon>Embryophyta</taxon>
        <taxon>Tracheophyta</taxon>
        <taxon>Spermatophyta</taxon>
        <taxon>Magnoliopsida</taxon>
        <taxon>eudicotyledons</taxon>
        <taxon>Gunneridae</taxon>
        <taxon>Pentapetalae</taxon>
        <taxon>asterids</taxon>
        <taxon>lamiids</taxon>
        <taxon>Lamiales</taxon>
        <taxon>Pedaliaceae</taxon>
        <taxon>Sesamum</taxon>
    </lineage>
</organism>
<dbReference type="EMBL" id="JACGWN010000001">
    <property type="protein sequence ID" value="KAL0462259.1"/>
    <property type="molecule type" value="Genomic_DNA"/>
</dbReference>
<dbReference type="AlphaFoldDB" id="A0AAW2Y902"/>
<evidence type="ECO:0000256" key="1">
    <source>
        <dbReference type="SAM" id="Phobius"/>
    </source>
</evidence>
<reference evidence="2" key="1">
    <citation type="submission" date="2020-06" db="EMBL/GenBank/DDBJ databases">
        <authorList>
            <person name="Li T."/>
            <person name="Hu X."/>
            <person name="Zhang T."/>
            <person name="Song X."/>
            <person name="Zhang H."/>
            <person name="Dai N."/>
            <person name="Sheng W."/>
            <person name="Hou X."/>
            <person name="Wei L."/>
        </authorList>
    </citation>
    <scope>NUCLEOTIDE SEQUENCE</scope>
    <source>
        <strain evidence="2">KEN1</strain>
        <tissue evidence="2">Leaf</tissue>
    </source>
</reference>
<dbReference type="Gene3D" id="3.40.50.11340">
    <property type="match status" value="1"/>
</dbReference>
<comment type="caution">
    <text evidence="2">The sequence shown here is derived from an EMBL/GenBank/DDBJ whole genome shotgun (WGS) entry which is preliminary data.</text>
</comment>
<sequence>MSSAHFQFRQELVSFVNPALKQTAMDFSFTLPYCSRGTSKWKRRLTLHRNYRTLLILAAFIIIVSPSPPKPSFLLLSFPFPEIPEPEHRRLSGRKVPLLPKFRVLDPNELRFKVWNHSNHSVPSCSIPMKGFHSSDGFQAAEALANGKGGSHFTVITERYSFWPPSSSLLSPSPPKPSFLLLSFPFPEIPDPSSPNNAGAPSVVGEKFLWYAPHSGFSNQLSEFKNAILMAAILNRTLIVPPIMDHHAVALGSCPKFRVLDPNELRFKVWNHSIELLRDHRQVQF</sequence>
<evidence type="ECO:0000313" key="2">
    <source>
        <dbReference type="EMBL" id="KAL0462259.1"/>
    </source>
</evidence>
<reference evidence="2" key="2">
    <citation type="journal article" date="2024" name="Plant">
        <title>Genomic evolution and insights into agronomic trait innovations of Sesamum species.</title>
        <authorList>
            <person name="Miao H."/>
            <person name="Wang L."/>
            <person name="Qu L."/>
            <person name="Liu H."/>
            <person name="Sun Y."/>
            <person name="Le M."/>
            <person name="Wang Q."/>
            <person name="Wei S."/>
            <person name="Zheng Y."/>
            <person name="Lin W."/>
            <person name="Duan Y."/>
            <person name="Cao H."/>
            <person name="Xiong S."/>
            <person name="Wang X."/>
            <person name="Wei L."/>
            <person name="Li C."/>
            <person name="Ma Q."/>
            <person name="Ju M."/>
            <person name="Zhao R."/>
            <person name="Li G."/>
            <person name="Mu C."/>
            <person name="Tian Q."/>
            <person name="Mei H."/>
            <person name="Zhang T."/>
            <person name="Gao T."/>
            <person name="Zhang H."/>
        </authorList>
    </citation>
    <scope>NUCLEOTIDE SEQUENCE</scope>
    <source>
        <strain evidence="2">KEN1</strain>
    </source>
</reference>
<accession>A0AAW2Y902</accession>
<name>A0AAW2Y902_9LAMI</name>
<gene>
    <name evidence="2" type="ORF">Slati_0113500</name>
</gene>
<keyword evidence="1" id="KW-0472">Membrane</keyword>
<keyword evidence="1" id="KW-1133">Transmembrane helix</keyword>
<dbReference type="PANTHER" id="PTHR36050">
    <property type="entry name" value="O-FUCOSYLTRANSFERASE 30"/>
    <property type="match status" value="1"/>
</dbReference>